<dbReference type="EMBL" id="RJSG01000001">
    <property type="protein sequence ID" value="RNL81291.1"/>
    <property type="molecule type" value="Genomic_DNA"/>
</dbReference>
<evidence type="ECO:0008006" key="4">
    <source>
        <dbReference type="Google" id="ProtNLM"/>
    </source>
</evidence>
<proteinExistence type="predicted"/>
<comment type="caution">
    <text evidence="2">The sequence shown here is derived from an EMBL/GenBank/DDBJ whole genome shotgun (WGS) entry which is preliminary data.</text>
</comment>
<feature type="transmembrane region" description="Helical" evidence="1">
    <location>
        <begin position="221"/>
        <end position="243"/>
    </location>
</feature>
<evidence type="ECO:0000313" key="3">
    <source>
        <dbReference type="Proteomes" id="UP000277094"/>
    </source>
</evidence>
<evidence type="ECO:0000313" key="2">
    <source>
        <dbReference type="EMBL" id="RNL81291.1"/>
    </source>
</evidence>
<feature type="transmembrane region" description="Helical" evidence="1">
    <location>
        <begin position="180"/>
        <end position="200"/>
    </location>
</feature>
<feature type="transmembrane region" description="Helical" evidence="1">
    <location>
        <begin position="98"/>
        <end position="120"/>
    </location>
</feature>
<feature type="transmembrane region" description="Helical" evidence="1">
    <location>
        <begin position="287"/>
        <end position="312"/>
    </location>
</feature>
<sequence>MAENTLEAQIDEWRRYVRGRQVVSPADGDELEDHLRARIEELTDSGLSADEAFLVAVKRIGSLDALTREFAREHSDRLWKQLVLGTSSPDDGGRPRSLLIALGWAVAAAVLFKVPALFGASLEHGTFYAANASLLALAPLAGYLTTVRGTNRRTIAVVTALFALGVLGANLYLASSKDDVSLLTFLHLPIALWIAVGVAYTDGDWRTGPPWMDFIRFTGEWVIYLVLIALGGGVLTGLTGAALNATGVDPEVFVFQWMLPCGAVGAAVVAAWLVEEKKSVIENMAPVLGKVFTPLFVATLVGLAVTIVVNGIDVDRDALILFDLVLVVVLGLIVYGISSRDPADGPGLFDWLQLGLVKAALLVDLLVLVALAMRLSDYGFSSNRTAALGENVVLLVNLLWSAWLLLGFARGRTRFAVLESWQTRYVWVYAVWAWVVVFAFPLIFGFDVSNFRLD</sequence>
<feature type="transmembrane region" description="Helical" evidence="1">
    <location>
        <begin position="255"/>
        <end position="275"/>
    </location>
</feature>
<accession>A0A3N0E0C5</accession>
<feature type="transmembrane region" description="Helical" evidence="1">
    <location>
        <begin position="318"/>
        <end position="337"/>
    </location>
</feature>
<dbReference type="Proteomes" id="UP000277094">
    <property type="component" value="Unassembled WGS sequence"/>
</dbReference>
<organism evidence="2 3">
    <name type="scientific">Nocardioides marmorisolisilvae</name>
    <dbReference type="NCBI Taxonomy" id="1542737"/>
    <lineage>
        <taxon>Bacteria</taxon>
        <taxon>Bacillati</taxon>
        <taxon>Actinomycetota</taxon>
        <taxon>Actinomycetes</taxon>
        <taxon>Propionibacteriales</taxon>
        <taxon>Nocardioidaceae</taxon>
        <taxon>Nocardioides</taxon>
    </lineage>
</organism>
<feature type="transmembrane region" description="Helical" evidence="1">
    <location>
        <begin position="349"/>
        <end position="373"/>
    </location>
</feature>
<feature type="transmembrane region" description="Helical" evidence="1">
    <location>
        <begin position="126"/>
        <end position="147"/>
    </location>
</feature>
<keyword evidence="1" id="KW-1133">Transmembrane helix</keyword>
<keyword evidence="3" id="KW-1185">Reference proteome</keyword>
<protein>
    <recommendedName>
        <fullName evidence="4">DUF4153 domain-containing protein</fullName>
    </recommendedName>
</protein>
<dbReference type="RefSeq" id="WP_123232494.1">
    <property type="nucleotide sequence ID" value="NZ_RJSG01000001.1"/>
</dbReference>
<reference evidence="2 3" key="1">
    <citation type="submission" date="2018-11" db="EMBL/GenBank/DDBJ databases">
        <authorList>
            <person name="Li F."/>
        </authorList>
    </citation>
    <scope>NUCLEOTIDE SEQUENCE [LARGE SCALE GENOMIC DNA]</scope>
    <source>
        <strain evidence="2 3">KIS18-7</strain>
    </source>
</reference>
<gene>
    <name evidence="2" type="ORF">EFL95_02715</name>
</gene>
<name>A0A3N0E0C5_9ACTN</name>
<feature type="transmembrane region" description="Helical" evidence="1">
    <location>
        <begin position="426"/>
        <end position="446"/>
    </location>
</feature>
<dbReference type="OrthoDB" id="637094at2"/>
<dbReference type="AlphaFoldDB" id="A0A3N0E0C5"/>
<evidence type="ECO:0000256" key="1">
    <source>
        <dbReference type="SAM" id="Phobius"/>
    </source>
</evidence>
<feature type="transmembrane region" description="Helical" evidence="1">
    <location>
        <begin position="385"/>
        <end position="406"/>
    </location>
</feature>
<keyword evidence="1" id="KW-0472">Membrane</keyword>
<keyword evidence="1" id="KW-0812">Transmembrane</keyword>
<dbReference type="InterPro" id="IPR047928">
    <property type="entry name" value="Perm_prefix_1"/>
</dbReference>
<feature type="transmembrane region" description="Helical" evidence="1">
    <location>
        <begin position="154"/>
        <end position="174"/>
    </location>
</feature>
<dbReference type="NCBIfam" id="NF038403">
    <property type="entry name" value="perm_prefix_1"/>
    <property type="match status" value="1"/>
</dbReference>